<dbReference type="Proteomes" id="UP000041254">
    <property type="component" value="Unassembled WGS sequence"/>
</dbReference>
<evidence type="ECO:0000313" key="3">
    <source>
        <dbReference type="EMBL" id="CEL93042.1"/>
    </source>
</evidence>
<sequence>MVVHSRAWSLCTALILFSQLEGGAGHVLLSSSVEKTTEGPSCSSPPVSFPVDPIEISCSVDVSDKFSSRLQSNLKGKHHLNVVLLLQKSSESENWVALRAVQGIPVGRWFGVMLSAAGMTPAGDGVSLLRLMDRGKETRVCEVYRVDKGKELNGNTLLVALLAFLDTYGAEWGCKETIIKDASSIKALYTLQKAGFWYQSFGFRFAPKASKERYDSCRKMTRKLQNTQTAIFSTHILRSHLLEELLDELEDMDTGNVTGNDIPGKIDLEVRKVEDKEAKRDKRYHMTLHLVKERKGLQEAMDLDTRFFFDLLDAWPQLEELTKECVAKGERTFGGPTNARADDLMPASITIHSSFPQGSQAHQVMCLVQSTVLVLHKERWRGKERLHRAFCTPLIAKYMLKASLSKSSNGCLAPQIGVRRPGDTHAYTLEEDFFDLPKQPQPEGKNERKETA</sequence>
<proteinExistence type="predicted"/>
<evidence type="ECO:0008006" key="5">
    <source>
        <dbReference type="Google" id="ProtNLM"/>
    </source>
</evidence>
<evidence type="ECO:0000313" key="4">
    <source>
        <dbReference type="Proteomes" id="UP000041254"/>
    </source>
</evidence>
<dbReference type="VEuPathDB" id="CryptoDB:Vbra_3621"/>
<name>A0A0G4EC38_VITBC</name>
<dbReference type="InParanoid" id="A0A0G4EC38"/>
<protein>
    <recommendedName>
        <fullName evidence="5">N-acetyltransferase domain-containing protein</fullName>
    </recommendedName>
</protein>
<dbReference type="EMBL" id="CDMY01000130">
    <property type="protein sequence ID" value="CEL93042.1"/>
    <property type="molecule type" value="Genomic_DNA"/>
</dbReference>
<evidence type="ECO:0000256" key="2">
    <source>
        <dbReference type="SAM" id="SignalP"/>
    </source>
</evidence>
<gene>
    <name evidence="3" type="ORF">Vbra_3621</name>
</gene>
<organism evidence="3 4">
    <name type="scientific">Vitrella brassicaformis (strain CCMP3155)</name>
    <dbReference type="NCBI Taxonomy" id="1169540"/>
    <lineage>
        <taxon>Eukaryota</taxon>
        <taxon>Sar</taxon>
        <taxon>Alveolata</taxon>
        <taxon>Colpodellida</taxon>
        <taxon>Vitrellaceae</taxon>
        <taxon>Vitrella</taxon>
    </lineage>
</organism>
<accession>A0A0G4EC38</accession>
<keyword evidence="2" id="KW-0732">Signal</keyword>
<dbReference type="AlphaFoldDB" id="A0A0G4EC38"/>
<reference evidence="3 4" key="1">
    <citation type="submission" date="2014-11" db="EMBL/GenBank/DDBJ databases">
        <authorList>
            <person name="Zhu J."/>
            <person name="Qi W."/>
            <person name="Song R."/>
        </authorList>
    </citation>
    <scope>NUCLEOTIDE SEQUENCE [LARGE SCALE GENOMIC DNA]</scope>
</reference>
<feature type="region of interest" description="Disordered" evidence="1">
    <location>
        <begin position="432"/>
        <end position="452"/>
    </location>
</feature>
<feature type="signal peptide" evidence="2">
    <location>
        <begin position="1"/>
        <end position="25"/>
    </location>
</feature>
<evidence type="ECO:0000256" key="1">
    <source>
        <dbReference type="SAM" id="MobiDB-lite"/>
    </source>
</evidence>
<keyword evidence="4" id="KW-1185">Reference proteome</keyword>
<feature type="chain" id="PRO_5005186948" description="N-acetyltransferase domain-containing protein" evidence="2">
    <location>
        <begin position="26"/>
        <end position="452"/>
    </location>
</feature>
<dbReference type="PhylomeDB" id="A0A0G4EC38"/>